<dbReference type="Gene3D" id="1.10.260.40">
    <property type="entry name" value="lambda repressor-like DNA-binding domains"/>
    <property type="match status" value="1"/>
</dbReference>
<dbReference type="eggNOG" id="COG3093">
    <property type="taxonomic scope" value="Bacteria"/>
</dbReference>
<proteinExistence type="predicted"/>
<sequence length="323" mass="34631">MHRVLDAMVSLSPIALGIMACFAFGLALAAREALGKERGLRAAAERARDAALKTLAANKDWELEEIGRFRRLLDCHIDAIVAEATEFRERAVPSPGVVLEGLCSWHADWKRDLARTTGLQPGEVDRLLKNALPVRPGLARKLELFTGAPARFWEHLWRLHDDYRAEVDQTVVMLIDGAQRRRKGAPPEPRPVLQLVDDGRSVAEPAAPRVPPVSRPVAPQPPAAAPVQRAAAEARRPTVSEPAGASTAPRELGGLPPPPKPRGKHPGAAPAPGGTPALGRASSLTDFPVLRGDARPGDGDGWAEVERSIFEATLPGTGSKPRV</sequence>
<feature type="region of interest" description="Disordered" evidence="1">
    <location>
        <begin position="204"/>
        <end position="323"/>
    </location>
</feature>
<dbReference type="GO" id="GO:0003677">
    <property type="term" value="F:DNA binding"/>
    <property type="evidence" value="ECO:0007669"/>
    <property type="project" value="InterPro"/>
</dbReference>
<evidence type="ECO:0000313" key="3">
    <source>
        <dbReference type="Proteomes" id="UP000002139"/>
    </source>
</evidence>
<dbReference type="SUPFAM" id="SSF47413">
    <property type="entry name" value="lambda repressor-like DNA-binding domains"/>
    <property type="match status" value="1"/>
</dbReference>
<feature type="compositionally biased region" description="Pro residues" evidence="1">
    <location>
        <begin position="208"/>
        <end position="224"/>
    </location>
</feature>
<dbReference type="STRING" id="448385.sce1285"/>
<accession>A9F6K3</accession>
<dbReference type="HOGENOM" id="CLU_1049316_0_0_7"/>
<evidence type="ECO:0000256" key="1">
    <source>
        <dbReference type="SAM" id="MobiDB-lite"/>
    </source>
</evidence>
<organism evidence="2 3">
    <name type="scientific">Sorangium cellulosum (strain So ce56)</name>
    <name type="common">Polyangium cellulosum (strain So ce56)</name>
    <dbReference type="NCBI Taxonomy" id="448385"/>
    <lineage>
        <taxon>Bacteria</taxon>
        <taxon>Pseudomonadati</taxon>
        <taxon>Myxococcota</taxon>
        <taxon>Polyangia</taxon>
        <taxon>Polyangiales</taxon>
        <taxon>Polyangiaceae</taxon>
        <taxon>Sorangium</taxon>
    </lineage>
</organism>
<dbReference type="PROSITE" id="PS51257">
    <property type="entry name" value="PROKAR_LIPOPROTEIN"/>
    <property type="match status" value="1"/>
</dbReference>
<feature type="compositionally biased region" description="Low complexity" evidence="1">
    <location>
        <begin position="266"/>
        <end position="281"/>
    </location>
</feature>
<dbReference type="InterPro" id="IPR010982">
    <property type="entry name" value="Lambda_DNA-bd_dom_sf"/>
</dbReference>
<evidence type="ECO:0000313" key="2">
    <source>
        <dbReference type="EMBL" id="CAN91443.1"/>
    </source>
</evidence>
<keyword evidence="3" id="KW-1185">Reference proteome</keyword>
<dbReference type="EMBL" id="AM746676">
    <property type="protein sequence ID" value="CAN91443.1"/>
    <property type="molecule type" value="Genomic_DNA"/>
</dbReference>
<feature type="compositionally biased region" description="Basic and acidic residues" evidence="1">
    <location>
        <begin position="292"/>
        <end position="309"/>
    </location>
</feature>
<name>A9F6K3_SORC5</name>
<dbReference type="AlphaFoldDB" id="A9F6K3"/>
<protein>
    <submittedName>
        <fullName evidence="2">Uncharacterized protein</fullName>
    </submittedName>
</protein>
<gene>
    <name evidence="2" type="ordered locus">sce1285</name>
</gene>
<reference evidence="2 3" key="1">
    <citation type="journal article" date="2007" name="Nat. Biotechnol.">
        <title>Complete genome sequence of the myxobacterium Sorangium cellulosum.</title>
        <authorList>
            <person name="Schneiker S."/>
            <person name="Perlova O."/>
            <person name="Kaiser O."/>
            <person name="Gerth K."/>
            <person name="Alici A."/>
            <person name="Altmeyer M.O."/>
            <person name="Bartels D."/>
            <person name="Bekel T."/>
            <person name="Beyer S."/>
            <person name="Bode E."/>
            <person name="Bode H.B."/>
            <person name="Bolten C.J."/>
            <person name="Choudhuri J.V."/>
            <person name="Doss S."/>
            <person name="Elnakady Y.A."/>
            <person name="Frank B."/>
            <person name="Gaigalat L."/>
            <person name="Goesmann A."/>
            <person name="Groeger C."/>
            <person name="Gross F."/>
            <person name="Jelsbak L."/>
            <person name="Jelsbak L."/>
            <person name="Kalinowski J."/>
            <person name="Kegler C."/>
            <person name="Knauber T."/>
            <person name="Konietzny S."/>
            <person name="Kopp M."/>
            <person name="Krause L."/>
            <person name="Krug D."/>
            <person name="Linke B."/>
            <person name="Mahmud T."/>
            <person name="Martinez-Arias R."/>
            <person name="McHardy A.C."/>
            <person name="Merai M."/>
            <person name="Meyer F."/>
            <person name="Mormann S."/>
            <person name="Munoz-Dorado J."/>
            <person name="Perez J."/>
            <person name="Pradella S."/>
            <person name="Rachid S."/>
            <person name="Raddatz G."/>
            <person name="Rosenau F."/>
            <person name="Rueckert C."/>
            <person name="Sasse F."/>
            <person name="Scharfe M."/>
            <person name="Schuster S.C."/>
            <person name="Suen G."/>
            <person name="Treuner-Lange A."/>
            <person name="Velicer G.J."/>
            <person name="Vorholter F.-J."/>
            <person name="Weissman K.J."/>
            <person name="Welch R.D."/>
            <person name="Wenzel S.C."/>
            <person name="Whitworth D.E."/>
            <person name="Wilhelm S."/>
            <person name="Wittmann C."/>
            <person name="Bloecker H."/>
            <person name="Puehler A."/>
            <person name="Mueller R."/>
        </authorList>
    </citation>
    <scope>NUCLEOTIDE SEQUENCE [LARGE SCALE GENOMIC DNA]</scope>
    <source>
        <strain evidence="3">So ce56</strain>
    </source>
</reference>
<dbReference type="KEGG" id="scl:sce1285"/>
<dbReference type="Proteomes" id="UP000002139">
    <property type="component" value="Chromosome"/>
</dbReference>